<name>A0A9Q0N5U8_9DIPT</name>
<keyword evidence="1" id="KW-0175">Coiled coil</keyword>
<evidence type="ECO:0000259" key="3">
    <source>
        <dbReference type="Pfam" id="PF14772"/>
    </source>
</evidence>
<evidence type="ECO:0000313" key="5">
    <source>
        <dbReference type="Proteomes" id="UP001151699"/>
    </source>
</evidence>
<dbReference type="InterPro" id="IPR039505">
    <property type="entry name" value="DRC1/2_N"/>
</dbReference>
<reference evidence="4" key="1">
    <citation type="submission" date="2022-07" db="EMBL/GenBank/DDBJ databases">
        <authorList>
            <person name="Trinca V."/>
            <person name="Uliana J.V.C."/>
            <person name="Torres T.T."/>
            <person name="Ward R.J."/>
            <person name="Monesi N."/>
        </authorList>
    </citation>
    <scope>NUCLEOTIDE SEQUENCE</scope>
    <source>
        <strain evidence="4">HSMRA1968</strain>
        <tissue evidence="4">Whole embryos</tissue>
    </source>
</reference>
<protein>
    <submittedName>
        <fullName evidence="4">Dynein regulatory complex subunit 2</fullName>
    </submittedName>
</protein>
<evidence type="ECO:0000256" key="1">
    <source>
        <dbReference type="SAM" id="Coils"/>
    </source>
</evidence>
<keyword evidence="5" id="KW-1185">Reference proteome</keyword>
<feature type="region of interest" description="Disordered" evidence="2">
    <location>
        <begin position="1"/>
        <end position="23"/>
    </location>
</feature>
<feature type="compositionally biased region" description="Basic and acidic residues" evidence="2">
    <location>
        <begin position="14"/>
        <end position="23"/>
    </location>
</feature>
<proteinExistence type="predicted"/>
<dbReference type="Proteomes" id="UP001151699">
    <property type="component" value="Chromosome B"/>
</dbReference>
<dbReference type="OrthoDB" id="7760980at2759"/>
<sequence length="632" mass="74123">MENSGNVEAPENSGVEKKKSEEIKKAKRAQLLEKKRLNAIKRIEKEKQLILDQLSRELKYSKKNDERVMGHWLKFVNGLKSLELKKNLNEAWADFNYITDYKDNCIDLIINDRMQLEGICNSLAKSLTSVFEGEVNQMLSEYRNEGYREHMTERRKTYMENIFHATTTHAIDAMTEQQNKFLSESSDMSISHIVKRDTLRDTIVSNMNRVYAQMMSLYDDVKASSQTSDRIKVYKDLMEQERLHHENMKIIEGKAKSLEKEILHLKDEQHSISMEHNKILTKMINEKTSLTETFRKLTGDFENNQKKDEEMLKFLVVESDEALTDLRALCKKGKNIADTSQLCKKFKTEKETLQPWDDRIFEGDKEVKNAMDAQEVKHLSKMDLFWYRTSLVKAANHALHEEKIKLKKENENLQQLVRSYFQQQTYKADIDSLELDNFVSKLQRVEEYDKDLQTQLDYYTRERIALEQQLLPHINDLNMRINRRFDYIISSLTWPLTVPRLGIEIEFDLSKPDDCLKNMLIIRRDGRRIGFDYLSTLEQTIVFWIAFVAFNEMTNTTILFADVKHLDADAVIFARSIMTRVGTKCQYFLNSTDLHQLSLSRNLIVTNIKTSVNGNTDFQVFTLNVEPQNESP</sequence>
<dbReference type="Pfam" id="PF14772">
    <property type="entry name" value="NYD-SP28"/>
    <property type="match status" value="1"/>
</dbReference>
<feature type="domain" description="Dynein regulatory complex protein 1/2 N-terminal" evidence="3">
    <location>
        <begin position="39"/>
        <end position="112"/>
    </location>
</feature>
<dbReference type="AlphaFoldDB" id="A0A9Q0N5U8"/>
<gene>
    <name evidence="4" type="primary">CCDC65</name>
    <name evidence="4" type="ORF">Bhyg_08707</name>
</gene>
<evidence type="ECO:0000256" key="2">
    <source>
        <dbReference type="SAM" id="MobiDB-lite"/>
    </source>
</evidence>
<dbReference type="EMBL" id="WJQU01000002">
    <property type="protein sequence ID" value="KAJ6643742.1"/>
    <property type="molecule type" value="Genomic_DNA"/>
</dbReference>
<feature type="coiled-coil region" evidence="1">
    <location>
        <begin position="392"/>
        <end position="423"/>
    </location>
</feature>
<evidence type="ECO:0000313" key="4">
    <source>
        <dbReference type="EMBL" id="KAJ6643742.1"/>
    </source>
</evidence>
<comment type="caution">
    <text evidence="4">The sequence shown here is derived from an EMBL/GenBank/DDBJ whole genome shotgun (WGS) entry which is preliminary data.</text>
</comment>
<organism evidence="4 5">
    <name type="scientific">Pseudolycoriella hygida</name>
    <dbReference type="NCBI Taxonomy" id="35572"/>
    <lineage>
        <taxon>Eukaryota</taxon>
        <taxon>Metazoa</taxon>
        <taxon>Ecdysozoa</taxon>
        <taxon>Arthropoda</taxon>
        <taxon>Hexapoda</taxon>
        <taxon>Insecta</taxon>
        <taxon>Pterygota</taxon>
        <taxon>Neoptera</taxon>
        <taxon>Endopterygota</taxon>
        <taxon>Diptera</taxon>
        <taxon>Nematocera</taxon>
        <taxon>Sciaroidea</taxon>
        <taxon>Sciaridae</taxon>
        <taxon>Pseudolycoriella</taxon>
    </lineage>
</organism>
<accession>A0A9Q0N5U8</accession>